<accession>Q17G51</accession>
<reference evidence="2" key="2">
    <citation type="journal article" date="2007" name="Science">
        <title>Genome sequence of Aedes aegypti, a major arbovirus vector.</title>
        <authorList>
            <person name="Nene V."/>
            <person name="Wortman J.R."/>
            <person name="Lawson D."/>
            <person name="Haas B."/>
            <person name="Kodira C."/>
            <person name="Tu Z.J."/>
            <person name="Loftus B."/>
            <person name="Xi Z."/>
            <person name="Megy K."/>
            <person name="Grabherr M."/>
            <person name="Ren Q."/>
            <person name="Zdobnov E.M."/>
            <person name="Lobo N.F."/>
            <person name="Campbell K.S."/>
            <person name="Brown S.E."/>
            <person name="Bonaldo M.F."/>
            <person name="Zhu J."/>
            <person name="Sinkins S.P."/>
            <person name="Hogenkamp D.G."/>
            <person name="Amedeo P."/>
            <person name="Arensburger P."/>
            <person name="Atkinson P.W."/>
            <person name="Bidwell S."/>
            <person name="Biedler J."/>
            <person name="Birney E."/>
            <person name="Bruggner R.V."/>
            <person name="Costas J."/>
            <person name="Coy M.R."/>
            <person name="Crabtree J."/>
            <person name="Crawford M."/>
            <person name="Debruyn B."/>
            <person name="Decaprio D."/>
            <person name="Eiglmeier K."/>
            <person name="Eisenstadt E."/>
            <person name="El-Dorry H."/>
            <person name="Gelbart W.M."/>
            <person name="Gomes S.L."/>
            <person name="Hammond M."/>
            <person name="Hannick L.I."/>
            <person name="Hogan J.R."/>
            <person name="Holmes M.H."/>
            <person name="Jaffe D."/>
            <person name="Johnston J.S."/>
            <person name="Kennedy R.C."/>
            <person name="Koo H."/>
            <person name="Kravitz S."/>
            <person name="Kriventseva E.V."/>
            <person name="Kulp D."/>
            <person name="Labutti K."/>
            <person name="Lee E."/>
            <person name="Li S."/>
            <person name="Lovin D.D."/>
            <person name="Mao C."/>
            <person name="Mauceli E."/>
            <person name="Menck C.F."/>
            <person name="Miller J.R."/>
            <person name="Montgomery P."/>
            <person name="Mori A."/>
            <person name="Nascimento A.L."/>
            <person name="Naveira H.F."/>
            <person name="Nusbaum C."/>
            <person name="O'leary S."/>
            <person name="Orvis J."/>
            <person name="Pertea M."/>
            <person name="Quesneville H."/>
            <person name="Reidenbach K.R."/>
            <person name="Rogers Y.H."/>
            <person name="Roth C.W."/>
            <person name="Schneider J.R."/>
            <person name="Schatz M."/>
            <person name="Shumway M."/>
            <person name="Stanke M."/>
            <person name="Stinson E.O."/>
            <person name="Tubio J.M."/>
            <person name="Vanzee J.P."/>
            <person name="Verjovski-Almeida S."/>
            <person name="Werner D."/>
            <person name="White O."/>
            <person name="Wyder S."/>
            <person name="Zeng Q."/>
            <person name="Zhao Q."/>
            <person name="Zhao Y."/>
            <person name="Hill C.A."/>
            <person name="Raikhel A.S."/>
            <person name="Soares M.B."/>
            <person name="Knudson D.L."/>
            <person name="Lee N.H."/>
            <person name="Galagan J."/>
            <person name="Salzberg S.L."/>
            <person name="Paulsen I.T."/>
            <person name="Dimopoulos G."/>
            <person name="Collins F.H."/>
            <person name="Birren B."/>
            <person name="Fraser-Liggett C.M."/>
            <person name="Severson D.W."/>
        </authorList>
    </citation>
    <scope>NUCLEOTIDE SEQUENCE [LARGE SCALE GENOMIC DNA]</scope>
    <source>
        <strain evidence="2">Liverpool</strain>
    </source>
</reference>
<organism evidence="2 4">
    <name type="scientific">Aedes aegypti</name>
    <name type="common">Yellowfever mosquito</name>
    <name type="synonym">Culex aegypti</name>
    <dbReference type="NCBI Taxonomy" id="7159"/>
    <lineage>
        <taxon>Eukaryota</taxon>
        <taxon>Metazoa</taxon>
        <taxon>Ecdysozoa</taxon>
        <taxon>Arthropoda</taxon>
        <taxon>Hexapoda</taxon>
        <taxon>Insecta</taxon>
        <taxon>Pterygota</taxon>
        <taxon>Neoptera</taxon>
        <taxon>Endopterygota</taxon>
        <taxon>Diptera</taxon>
        <taxon>Nematocera</taxon>
        <taxon>Culicoidea</taxon>
        <taxon>Culicidae</taxon>
        <taxon>Culicinae</taxon>
        <taxon>Aedini</taxon>
        <taxon>Aedes</taxon>
        <taxon>Stegomyia</taxon>
    </lineage>
</organism>
<name>Q17G51_AEDAE</name>
<dbReference type="Proteomes" id="UP000682892">
    <property type="component" value="Unassembled WGS sequence"/>
</dbReference>
<dbReference type="AlphaFoldDB" id="Q17G51"/>
<reference evidence="2" key="1">
    <citation type="submission" date="2005-10" db="EMBL/GenBank/DDBJ databases">
        <authorList>
            <person name="Loftus B.J."/>
            <person name="Nene V.M."/>
            <person name="Hannick L.I."/>
            <person name="Bidwell S."/>
            <person name="Haas B."/>
            <person name="Amedeo P."/>
            <person name="Orvis J."/>
            <person name="Wortman J.R."/>
            <person name="White O.R."/>
            <person name="Salzberg S."/>
            <person name="Shumway M."/>
            <person name="Koo H."/>
            <person name="Zhao Y."/>
            <person name="Holmes M."/>
            <person name="Miller J."/>
            <person name="Schatz M."/>
            <person name="Pop M."/>
            <person name="Pai G."/>
            <person name="Utterback T."/>
            <person name="Rogers Y.-H."/>
            <person name="Kravitz S."/>
            <person name="Fraser C.M."/>
        </authorList>
    </citation>
    <scope>NUCLEOTIDE SEQUENCE</scope>
    <source>
        <strain evidence="2">Liverpool</strain>
    </source>
</reference>
<keyword evidence="1" id="KW-0812">Transmembrane</keyword>
<keyword evidence="1" id="KW-0472">Membrane</keyword>
<accession>A6KV51</accession>
<protein>
    <submittedName>
        <fullName evidence="2">AAEL003200-PA</fullName>
    </submittedName>
    <submittedName>
        <fullName evidence="3">AAEL003200-PB</fullName>
    </submittedName>
</protein>
<reference evidence="2" key="3">
    <citation type="submission" date="2012-09" db="EMBL/GenBank/DDBJ databases">
        <authorList>
            <consortium name="VectorBase"/>
        </authorList>
    </citation>
    <scope>NUCLEOTIDE SEQUENCE</scope>
    <source>
        <strain evidence="2">Liverpool</strain>
    </source>
</reference>
<evidence type="ECO:0000313" key="4">
    <source>
        <dbReference type="Proteomes" id="UP000682892"/>
    </source>
</evidence>
<dbReference type="EMBL" id="CH477266">
    <property type="protein sequence ID" value="EAT45534.1"/>
    <property type="molecule type" value="Genomic_DNA"/>
</dbReference>
<evidence type="ECO:0000256" key="1">
    <source>
        <dbReference type="SAM" id="Phobius"/>
    </source>
</evidence>
<dbReference type="EMBL" id="CH477266">
    <property type="protein sequence ID" value="EAT45533.1"/>
    <property type="molecule type" value="Genomic_DNA"/>
</dbReference>
<evidence type="ECO:0000313" key="3">
    <source>
        <dbReference type="EMBL" id="EAT45534.1"/>
    </source>
</evidence>
<sequence>MHWQPSIRLVRIFGMDHRKNRVILCFILFSSYFGLIEPHIDSNKHPEMVCNPKVVFKDECGNICVCNPRSVALCDDKVMKRCGK</sequence>
<dbReference type="HOGENOM" id="CLU_2529263_0_0_1"/>
<feature type="transmembrane region" description="Helical" evidence="1">
    <location>
        <begin position="21"/>
        <end position="40"/>
    </location>
</feature>
<gene>
    <name evidence="2" type="ORF">AaeL_AAEL003200</name>
</gene>
<dbReference type="PaxDb" id="7159-AAEL003200-PA"/>
<evidence type="ECO:0000313" key="2">
    <source>
        <dbReference type="EMBL" id="EAT45533.1"/>
    </source>
</evidence>
<proteinExistence type="predicted"/>
<keyword evidence="1" id="KW-1133">Transmembrane helix</keyword>